<dbReference type="AlphaFoldDB" id="A0A7W6BUK1"/>
<protein>
    <submittedName>
        <fullName evidence="2">Uncharacterized protein YjiS (DUF1127 family)</fullName>
    </submittedName>
</protein>
<evidence type="ECO:0000259" key="1">
    <source>
        <dbReference type="Pfam" id="PF06568"/>
    </source>
</evidence>
<dbReference type="InterPro" id="IPR009506">
    <property type="entry name" value="YjiS-like"/>
</dbReference>
<feature type="domain" description="YjiS-like" evidence="1">
    <location>
        <begin position="6"/>
        <end position="41"/>
    </location>
</feature>
<name>A0A7W6BUK1_9HYPH</name>
<keyword evidence="3" id="KW-1185">Reference proteome</keyword>
<gene>
    <name evidence="2" type="ORF">GGR05_000112</name>
</gene>
<dbReference type="Proteomes" id="UP000531216">
    <property type="component" value="Unassembled WGS sequence"/>
</dbReference>
<dbReference type="Pfam" id="PF06568">
    <property type="entry name" value="YjiS-like"/>
    <property type="match status" value="1"/>
</dbReference>
<dbReference type="EMBL" id="JACIDO010000001">
    <property type="protein sequence ID" value="MBB3934001.1"/>
    <property type="molecule type" value="Genomic_DNA"/>
</dbReference>
<dbReference type="OrthoDB" id="8244198at2"/>
<dbReference type="RefSeq" id="WP_082505848.1">
    <property type="nucleotide sequence ID" value="NZ_CP181348.1"/>
</dbReference>
<sequence length="48" mass="5696">MLNSIAKRFQSFRSHRRTVIELNSMDDRMLSDIGVMRGDIERMVRIGR</sequence>
<organism evidence="2 3">
    <name type="scientific">Aureimonas phyllosphaerae</name>
    <dbReference type="NCBI Taxonomy" id="1166078"/>
    <lineage>
        <taxon>Bacteria</taxon>
        <taxon>Pseudomonadati</taxon>
        <taxon>Pseudomonadota</taxon>
        <taxon>Alphaproteobacteria</taxon>
        <taxon>Hyphomicrobiales</taxon>
        <taxon>Aurantimonadaceae</taxon>
        <taxon>Aureimonas</taxon>
    </lineage>
</organism>
<reference evidence="2 3" key="1">
    <citation type="submission" date="2020-08" db="EMBL/GenBank/DDBJ databases">
        <title>Genomic Encyclopedia of Type Strains, Phase IV (KMG-IV): sequencing the most valuable type-strain genomes for metagenomic binning, comparative biology and taxonomic classification.</title>
        <authorList>
            <person name="Goeker M."/>
        </authorList>
    </citation>
    <scope>NUCLEOTIDE SEQUENCE [LARGE SCALE GENOMIC DNA]</scope>
    <source>
        <strain evidence="2 3">DSM 25024</strain>
    </source>
</reference>
<proteinExistence type="predicted"/>
<evidence type="ECO:0000313" key="2">
    <source>
        <dbReference type="EMBL" id="MBB3934001.1"/>
    </source>
</evidence>
<comment type="caution">
    <text evidence="2">The sequence shown here is derived from an EMBL/GenBank/DDBJ whole genome shotgun (WGS) entry which is preliminary data.</text>
</comment>
<accession>A0A7W6BUK1</accession>
<evidence type="ECO:0000313" key="3">
    <source>
        <dbReference type="Proteomes" id="UP000531216"/>
    </source>
</evidence>